<evidence type="ECO:0000313" key="1">
    <source>
        <dbReference type="EMBL" id="RIJ46259.1"/>
    </source>
</evidence>
<sequence length="191" mass="21362">MKKIIISLCAFFCLNNGFSQGKSERAGDVFKPQIGIDVGFGINSFSGVNDDYTKIAVDLGMIYELREKFLVGLDLSFSPKENHENTGVDGSRSTHMKWDGQATCVEMYGGYKILNRAWFLGGLGACFFSEYEVMKGYSNLTSYKRSSQTDISPVIGVIYEFPLAYSNTWYMKYDMAVGGYDRFSLSAGLKF</sequence>
<accession>A0A399STS2</accession>
<dbReference type="OrthoDB" id="1199048at2"/>
<keyword evidence="2" id="KW-1185">Reference proteome</keyword>
<dbReference type="EMBL" id="QWGR01000016">
    <property type="protein sequence ID" value="RIJ46259.1"/>
    <property type="molecule type" value="Genomic_DNA"/>
</dbReference>
<evidence type="ECO:0000313" key="2">
    <source>
        <dbReference type="Proteomes" id="UP000265926"/>
    </source>
</evidence>
<reference evidence="1 2" key="1">
    <citation type="submission" date="2018-08" db="EMBL/GenBank/DDBJ databases">
        <title>Pallidiluteibacterium maritimus gen. nov., sp. nov., isolated from coastal sediment.</title>
        <authorList>
            <person name="Zhou L.Y."/>
        </authorList>
    </citation>
    <scope>NUCLEOTIDE SEQUENCE [LARGE SCALE GENOMIC DNA]</scope>
    <source>
        <strain evidence="1 2">XSD2</strain>
    </source>
</reference>
<dbReference type="RefSeq" id="WP_119439763.1">
    <property type="nucleotide sequence ID" value="NZ_QWGR01000016.1"/>
</dbReference>
<comment type="caution">
    <text evidence="1">The sequence shown here is derived from an EMBL/GenBank/DDBJ whole genome shotgun (WGS) entry which is preliminary data.</text>
</comment>
<evidence type="ECO:0008006" key="3">
    <source>
        <dbReference type="Google" id="ProtNLM"/>
    </source>
</evidence>
<dbReference type="Proteomes" id="UP000265926">
    <property type="component" value="Unassembled WGS sequence"/>
</dbReference>
<gene>
    <name evidence="1" type="ORF">D1614_20015</name>
</gene>
<protein>
    <recommendedName>
        <fullName evidence="3">Outer membrane protein beta-barrel domain-containing protein</fullName>
    </recommendedName>
</protein>
<name>A0A399STS2_9BACT</name>
<dbReference type="AlphaFoldDB" id="A0A399STS2"/>
<proteinExistence type="predicted"/>
<organism evidence="1 2">
    <name type="scientific">Maribellus luteus</name>
    <dbReference type="NCBI Taxonomy" id="2305463"/>
    <lineage>
        <taxon>Bacteria</taxon>
        <taxon>Pseudomonadati</taxon>
        <taxon>Bacteroidota</taxon>
        <taxon>Bacteroidia</taxon>
        <taxon>Marinilabiliales</taxon>
        <taxon>Prolixibacteraceae</taxon>
        <taxon>Maribellus</taxon>
    </lineage>
</organism>